<name>A0A0E9UKZ6_ANGAN</name>
<reference evidence="2" key="2">
    <citation type="journal article" date="2015" name="Fish Shellfish Immunol.">
        <title>Early steps in the European eel (Anguilla anguilla)-Vibrio vulnificus interaction in the gills: Role of the RtxA13 toxin.</title>
        <authorList>
            <person name="Callol A."/>
            <person name="Pajuelo D."/>
            <person name="Ebbesson L."/>
            <person name="Teles M."/>
            <person name="MacKenzie S."/>
            <person name="Amaro C."/>
        </authorList>
    </citation>
    <scope>NUCLEOTIDE SEQUENCE</scope>
</reference>
<organism evidence="2">
    <name type="scientific">Anguilla anguilla</name>
    <name type="common">European freshwater eel</name>
    <name type="synonym">Muraena anguilla</name>
    <dbReference type="NCBI Taxonomy" id="7936"/>
    <lineage>
        <taxon>Eukaryota</taxon>
        <taxon>Metazoa</taxon>
        <taxon>Chordata</taxon>
        <taxon>Craniata</taxon>
        <taxon>Vertebrata</taxon>
        <taxon>Euteleostomi</taxon>
        <taxon>Actinopterygii</taxon>
        <taxon>Neopterygii</taxon>
        <taxon>Teleostei</taxon>
        <taxon>Anguilliformes</taxon>
        <taxon>Anguillidae</taxon>
        <taxon>Anguilla</taxon>
    </lineage>
</organism>
<feature type="region of interest" description="Disordered" evidence="1">
    <location>
        <begin position="1"/>
        <end position="35"/>
    </location>
</feature>
<sequence>MKPVTSQNTRGSSSNEDSRFIPKATPIRPKRETEKVPLVSCKFSRNITFRWLNGKCHRGVKTLFHNDYGH</sequence>
<feature type="compositionally biased region" description="Polar residues" evidence="1">
    <location>
        <begin position="1"/>
        <end position="15"/>
    </location>
</feature>
<dbReference type="EMBL" id="GBXM01042063">
    <property type="protein sequence ID" value="JAH66514.1"/>
    <property type="molecule type" value="Transcribed_RNA"/>
</dbReference>
<dbReference type="AlphaFoldDB" id="A0A0E9UKZ6"/>
<reference evidence="2" key="1">
    <citation type="submission" date="2014-11" db="EMBL/GenBank/DDBJ databases">
        <authorList>
            <person name="Amaro Gonzalez C."/>
        </authorList>
    </citation>
    <scope>NUCLEOTIDE SEQUENCE</scope>
</reference>
<proteinExistence type="predicted"/>
<evidence type="ECO:0000256" key="1">
    <source>
        <dbReference type="SAM" id="MobiDB-lite"/>
    </source>
</evidence>
<protein>
    <submittedName>
        <fullName evidence="2">Uncharacterized protein</fullName>
    </submittedName>
</protein>
<evidence type="ECO:0000313" key="2">
    <source>
        <dbReference type="EMBL" id="JAH66514.1"/>
    </source>
</evidence>
<accession>A0A0E9UKZ6</accession>